<evidence type="ECO:0000256" key="13">
    <source>
        <dbReference type="ARBA" id="ARBA00049221"/>
    </source>
</evidence>
<evidence type="ECO:0000256" key="12">
    <source>
        <dbReference type="ARBA" id="ARBA00048800"/>
    </source>
</evidence>
<dbReference type="PANTHER" id="PTHR10989:SF17">
    <property type="entry name" value="ANDROGEN-DEPENDENT TFPI-REGULATING PROTEIN"/>
    <property type="match status" value="1"/>
</dbReference>
<reference evidence="18 19" key="1">
    <citation type="journal article" date="2019" name="Sci. Data">
        <title>Hybrid genome assembly and annotation of Danionella translucida.</title>
        <authorList>
            <person name="Kadobianskyi M."/>
            <person name="Schulze L."/>
            <person name="Schuelke M."/>
            <person name="Judkewitz B."/>
        </authorList>
    </citation>
    <scope>NUCLEOTIDE SEQUENCE [LARGE SCALE GENOMIC DNA]</scope>
    <source>
        <strain evidence="18 19">Bolton</strain>
    </source>
</reference>
<comment type="catalytic activity">
    <reaction evidence="15">
        <text>13-(9Z-hexadecenoyloxy)-octadecanoate + H2O = 13-hydroxy-octadecanoate + (9Z)-hexadecenoate + H(+)</text>
        <dbReference type="Rhea" id="RHEA:52076"/>
        <dbReference type="ChEBI" id="CHEBI:15377"/>
        <dbReference type="ChEBI" id="CHEBI:15378"/>
        <dbReference type="ChEBI" id="CHEBI:32372"/>
        <dbReference type="ChEBI" id="CHEBI:136304"/>
        <dbReference type="ChEBI" id="CHEBI:136315"/>
    </reaction>
    <physiologicalReaction direction="left-to-right" evidence="15">
        <dbReference type="Rhea" id="RHEA:52077"/>
    </physiologicalReaction>
</comment>
<evidence type="ECO:0000256" key="2">
    <source>
        <dbReference type="ARBA" id="ARBA00004127"/>
    </source>
</evidence>
<keyword evidence="4 17" id="KW-0812">Transmembrane</keyword>
<organism evidence="18 19">
    <name type="scientific">Danionella cerebrum</name>
    <dbReference type="NCBI Taxonomy" id="2873325"/>
    <lineage>
        <taxon>Eukaryota</taxon>
        <taxon>Metazoa</taxon>
        <taxon>Chordata</taxon>
        <taxon>Craniata</taxon>
        <taxon>Vertebrata</taxon>
        <taxon>Euteleostomi</taxon>
        <taxon>Actinopterygii</taxon>
        <taxon>Neopterygii</taxon>
        <taxon>Teleostei</taxon>
        <taxon>Ostariophysi</taxon>
        <taxon>Cypriniformes</taxon>
        <taxon>Danionidae</taxon>
        <taxon>Danioninae</taxon>
        <taxon>Danionella</taxon>
    </lineage>
</organism>
<feature type="transmembrane region" description="Helical" evidence="17">
    <location>
        <begin position="107"/>
        <end position="123"/>
    </location>
</feature>
<comment type="catalytic activity">
    <reaction evidence="8">
        <text>13-octadecanoyloxy-octadecanoate + H2O = 13-hydroxy-octadecanoate + octadecanoate + H(+)</text>
        <dbReference type="Rhea" id="RHEA:52084"/>
        <dbReference type="ChEBI" id="CHEBI:15377"/>
        <dbReference type="ChEBI" id="CHEBI:15378"/>
        <dbReference type="ChEBI" id="CHEBI:25629"/>
        <dbReference type="ChEBI" id="CHEBI:136304"/>
        <dbReference type="ChEBI" id="CHEBI:136335"/>
    </reaction>
    <physiologicalReaction direction="left-to-right" evidence="8">
        <dbReference type="Rhea" id="RHEA:52085"/>
    </physiologicalReaction>
</comment>
<evidence type="ECO:0000256" key="14">
    <source>
        <dbReference type="ARBA" id="ARBA00049296"/>
    </source>
</evidence>
<evidence type="ECO:0000256" key="7">
    <source>
        <dbReference type="ARBA" id="ARBA00047368"/>
    </source>
</evidence>
<dbReference type="EMBL" id="SRMA01027039">
    <property type="protein sequence ID" value="TRY60644.1"/>
    <property type="molecule type" value="Genomic_DNA"/>
</dbReference>
<dbReference type="GO" id="GO:0016020">
    <property type="term" value="C:membrane"/>
    <property type="evidence" value="ECO:0007669"/>
    <property type="project" value="InterPro"/>
</dbReference>
<evidence type="ECO:0000313" key="19">
    <source>
        <dbReference type="Proteomes" id="UP000316079"/>
    </source>
</evidence>
<evidence type="ECO:0000256" key="3">
    <source>
        <dbReference type="ARBA" id="ARBA00009300"/>
    </source>
</evidence>
<evidence type="ECO:0000256" key="1">
    <source>
        <dbReference type="ARBA" id="ARBA00000923"/>
    </source>
</evidence>
<feature type="transmembrane region" description="Helical" evidence="17">
    <location>
        <begin position="12"/>
        <end position="31"/>
    </location>
</feature>
<evidence type="ECO:0000256" key="11">
    <source>
        <dbReference type="ARBA" id="ARBA00048701"/>
    </source>
</evidence>
<evidence type="ECO:0000313" key="18">
    <source>
        <dbReference type="EMBL" id="TRY60644.1"/>
    </source>
</evidence>
<evidence type="ECO:0000256" key="5">
    <source>
        <dbReference type="ARBA" id="ARBA00022989"/>
    </source>
</evidence>
<sequence length="404" mass="45309">MAAAARLGPKVLLLVHLGCFGWTLFTIWSNVTLQSSDKLPGVRGYGGRWKYLTFLNLVRAERSRADSGRAAVLRSCVFLSVSPGAAGRAVRSVRAGGYSGCKTCLSMFQHTAILPLLLLQMFLQNHKYPRRRAGILALAVFAALYLGWVLWVHYASGIWVYPIMAHLSPLGLAVFLGISCLTMAPLYLLGEKLSLRLWSAAALRSADRRDLQGVNETESEEEVAISRKLQDPHGSLLMYSEVMLRFMVKGPTEHFSVLQTRRSIVSCMEQSFLSVESFERQPEEHSRATRWSGSSRIRGPVTVKTGVPNLCSLLMLNKCWNPAVCLVCAVCLEGSEQIQEYGDHGVCLQEAGYFRRAEQRSSLALRCRLIEVNDTERIPLDDKIWNETSPCQIMPRQRYRHGLW</sequence>
<dbReference type="InterPro" id="IPR006838">
    <property type="entry name" value="ADTRP_AIG1"/>
</dbReference>
<evidence type="ECO:0000256" key="4">
    <source>
        <dbReference type="ARBA" id="ARBA00022692"/>
    </source>
</evidence>
<comment type="subcellular location">
    <subcellularLocation>
        <location evidence="2">Endomembrane system</location>
        <topology evidence="2">Multi-pass membrane protein</topology>
    </subcellularLocation>
</comment>
<dbReference type="EMBL" id="SRMA01027039">
    <property type="protein sequence ID" value="TRY60645.1"/>
    <property type="molecule type" value="Genomic_DNA"/>
</dbReference>
<proteinExistence type="inferred from homology"/>
<evidence type="ECO:0000256" key="10">
    <source>
        <dbReference type="ARBA" id="ARBA00048680"/>
    </source>
</evidence>
<keyword evidence="5 17" id="KW-1133">Transmembrane helix</keyword>
<comment type="catalytic activity">
    <reaction evidence="10">
        <text>12-octadecanoyloxy-octadecanoate + H2O = 12-hydroxyoctadecanoate + octadecanoate + H(+)</text>
        <dbReference type="Rhea" id="RHEA:52080"/>
        <dbReference type="ChEBI" id="CHEBI:15377"/>
        <dbReference type="ChEBI" id="CHEBI:15378"/>
        <dbReference type="ChEBI" id="CHEBI:25629"/>
        <dbReference type="ChEBI" id="CHEBI:84201"/>
        <dbReference type="ChEBI" id="CHEBI:136330"/>
    </reaction>
    <physiologicalReaction direction="left-to-right" evidence="10">
        <dbReference type="Rhea" id="RHEA:52081"/>
    </physiologicalReaction>
</comment>
<comment type="catalytic activity">
    <reaction evidence="9">
        <text>9-hexadecanoyloxy-octadecanoate + H2O = 9-hydroxy-octadecanoate + hexadecanoate + H(+)</text>
        <dbReference type="Rhea" id="RHEA:52052"/>
        <dbReference type="ChEBI" id="CHEBI:7896"/>
        <dbReference type="ChEBI" id="CHEBI:15377"/>
        <dbReference type="ChEBI" id="CHEBI:15378"/>
        <dbReference type="ChEBI" id="CHEBI:83670"/>
        <dbReference type="ChEBI" id="CHEBI:136286"/>
    </reaction>
    <physiologicalReaction direction="left-to-right" evidence="9">
        <dbReference type="Rhea" id="RHEA:52053"/>
    </physiologicalReaction>
</comment>
<evidence type="ECO:0000256" key="8">
    <source>
        <dbReference type="ARBA" id="ARBA00047427"/>
    </source>
</evidence>
<comment type="catalytic activity">
    <reaction evidence="7">
        <text>12-hexadecanoyloxy-octadecanoate + H2O = 12-hydroxyoctadecanoate + hexadecanoate + H(+)</text>
        <dbReference type="Rhea" id="RHEA:52056"/>
        <dbReference type="ChEBI" id="CHEBI:7896"/>
        <dbReference type="ChEBI" id="CHEBI:15377"/>
        <dbReference type="ChEBI" id="CHEBI:15378"/>
        <dbReference type="ChEBI" id="CHEBI:83677"/>
        <dbReference type="ChEBI" id="CHEBI:84201"/>
    </reaction>
    <physiologicalReaction direction="left-to-right" evidence="7">
        <dbReference type="Rhea" id="RHEA:52057"/>
    </physiologicalReaction>
</comment>
<comment type="catalytic activity">
    <reaction evidence="14">
        <text>13-(9Z-octadecenoyloxy)-octadecanoate + H2O = 13-hydroxy-octadecanoate + (9Z)-octadecenoate + H(+)</text>
        <dbReference type="Rhea" id="RHEA:52064"/>
        <dbReference type="ChEBI" id="CHEBI:15377"/>
        <dbReference type="ChEBI" id="CHEBI:15378"/>
        <dbReference type="ChEBI" id="CHEBI:30823"/>
        <dbReference type="ChEBI" id="CHEBI:136303"/>
        <dbReference type="ChEBI" id="CHEBI:136304"/>
    </reaction>
    <physiologicalReaction direction="left-to-right" evidence="14">
        <dbReference type="Rhea" id="RHEA:52065"/>
    </physiologicalReaction>
</comment>
<dbReference type="PANTHER" id="PTHR10989">
    <property type="entry name" value="ANDROGEN-INDUCED PROTEIN 1-RELATED"/>
    <property type="match status" value="1"/>
</dbReference>
<comment type="catalytic activity">
    <reaction evidence="1">
        <text>9-(9Z-hexadecenoyloxy)-octadecanoate + H2O = (9Z)-hexadecenoate + 9-hydroxy-octadecanoate + H(+)</text>
        <dbReference type="Rhea" id="RHEA:52068"/>
        <dbReference type="ChEBI" id="CHEBI:15377"/>
        <dbReference type="ChEBI" id="CHEBI:15378"/>
        <dbReference type="ChEBI" id="CHEBI:32372"/>
        <dbReference type="ChEBI" id="CHEBI:136286"/>
        <dbReference type="ChEBI" id="CHEBI:136309"/>
    </reaction>
    <physiologicalReaction direction="left-to-right" evidence="1">
        <dbReference type="Rhea" id="RHEA:52069"/>
    </physiologicalReaction>
</comment>
<comment type="catalytic activity">
    <reaction evidence="12">
        <text>9-(9Z-octadecenoyloxy)-octadecanoate + H2O = 9-hydroxy-octadecanoate + (9Z)-octadecenoate + H(+)</text>
        <dbReference type="Rhea" id="RHEA:52048"/>
        <dbReference type="ChEBI" id="CHEBI:15377"/>
        <dbReference type="ChEBI" id="CHEBI:15378"/>
        <dbReference type="ChEBI" id="CHEBI:30823"/>
        <dbReference type="ChEBI" id="CHEBI:136282"/>
        <dbReference type="ChEBI" id="CHEBI:136286"/>
    </reaction>
    <physiologicalReaction direction="left-to-right" evidence="12">
        <dbReference type="Rhea" id="RHEA:52049"/>
    </physiologicalReaction>
</comment>
<comment type="catalytic activity">
    <reaction evidence="13">
        <text>9-octadecanoyloxy-octadecanoate + H2O = 9-hydroxy-octadecanoate + octadecanoate + H(+)</text>
        <dbReference type="Rhea" id="RHEA:52096"/>
        <dbReference type="ChEBI" id="CHEBI:15377"/>
        <dbReference type="ChEBI" id="CHEBI:15378"/>
        <dbReference type="ChEBI" id="CHEBI:25629"/>
        <dbReference type="ChEBI" id="CHEBI:136286"/>
        <dbReference type="ChEBI" id="CHEBI:136373"/>
    </reaction>
    <physiologicalReaction direction="left-to-right" evidence="13">
        <dbReference type="Rhea" id="RHEA:52097"/>
    </physiologicalReaction>
</comment>
<dbReference type="OrthoDB" id="542013at2759"/>
<protein>
    <submittedName>
        <fullName evidence="18">Uncharacterized protein</fullName>
    </submittedName>
</protein>
<keyword evidence="6 17" id="KW-0472">Membrane</keyword>
<comment type="caution">
    <text evidence="18">The sequence shown here is derived from an EMBL/GenBank/DDBJ whole genome shotgun (WGS) entry which is preliminary data.</text>
</comment>
<evidence type="ECO:0000256" key="15">
    <source>
        <dbReference type="ARBA" id="ARBA00049322"/>
    </source>
</evidence>
<comment type="similarity">
    <text evidence="3">Belongs to the AIG1 family.</text>
</comment>
<comment type="catalytic activity">
    <reaction evidence="11">
        <text>12-(9Z-octadecenoyloxy)-octadecanoate + H2O = 12-hydroxyoctadecanoate + (9Z)-octadecenoate + H(+)</text>
        <dbReference type="Rhea" id="RHEA:52060"/>
        <dbReference type="ChEBI" id="CHEBI:15377"/>
        <dbReference type="ChEBI" id="CHEBI:15378"/>
        <dbReference type="ChEBI" id="CHEBI:30823"/>
        <dbReference type="ChEBI" id="CHEBI:84201"/>
        <dbReference type="ChEBI" id="CHEBI:136302"/>
    </reaction>
    <physiologicalReaction direction="left-to-right" evidence="11">
        <dbReference type="Rhea" id="RHEA:52061"/>
    </physiologicalReaction>
</comment>
<evidence type="ECO:0000256" key="17">
    <source>
        <dbReference type="SAM" id="Phobius"/>
    </source>
</evidence>
<comment type="catalytic activity">
    <reaction evidence="16">
        <text>12-(9Z-hexadecenoyloxy)-octadecanoate + H2O = 12-hydroxyoctadecanoate + (9Z)-hexadecenoate + H(+)</text>
        <dbReference type="Rhea" id="RHEA:52072"/>
        <dbReference type="ChEBI" id="CHEBI:15377"/>
        <dbReference type="ChEBI" id="CHEBI:15378"/>
        <dbReference type="ChEBI" id="CHEBI:32372"/>
        <dbReference type="ChEBI" id="CHEBI:84201"/>
        <dbReference type="ChEBI" id="CHEBI:136312"/>
    </reaction>
    <physiologicalReaction direction="left-to-right" evidence="16">
        <dbReference type="Rhea" id="RHEA:52073"/>
    </physiologicalReaction>
</comment>
<feature type="transmembrane region" description="Helical" evidence="17">
    <location>
        <begin position="166"/>
        <end position="189"/>
    </location>
</feature>
<reference evidence="18" key="2">
    <citation type="submission" date="2019-04" db="EMBL/GenBank/DDBJ databases">
        <authorList>
            <person name="Kadobianskyi M."/>
            <person name="Schulze L."/>
            <person name="Schuelke M."/>
            <person name="Judkewitz B."/>
        </authorList>
    </citation>
    <scope>NUCLEOTIDE SEQUENCE</scope>
    <source>
        <strain evidence="18">Bolton</strain>
        <tissue evidence="18">Whole-body</tissue>
    </source>
</reference>
<dbReference type="Pfam" id="PF04750">
    <property type="entry name" value="Far-17a_AIG1"/>
    <property type="match status" value="1"/>
</dbReference>
<keyword evidence="19" id="KW-1185">Reference proteome</keyword>
<evidence type="ECO:0000256" key="6">
    <source>
        <dbReference type="ARBA" id="ARBA00023136"/>
    </source>
</evidence>
<name>A0A553N5E0_9TELE</name>
<feature type="transmembrane region" description="Helical" evidence="17">
    <location>
        <begin position="135"/>
        <end position="154"/>
    </location>
</feature>
<dbReference type="Proteomes" id="UP000316079">
    <property type="component" value="Unassembled WGS sequence"/>
</dbReference>
<evidence type="ECO:0000256" key="9">
    <source>
        <dbReference type="ARBA" id="ARBA00047863"/>
    </source>
</evidence>
<gene>
    <name evidence="18" type="ORF">DNTS_033841</name>
</gene>
<dbReference type="GO" id="GO:0012505">
    <property type="term" value="C:endomembrane system"/>
    <property type="evidence" value="ECO:0007669"/>
    <property type="project" value="UniProtKB-SubCell"/>
</dbReference>
<dbReference type="AlphaFoldDB" id="A0A553N5E0"/>
<evidence type="ECO:0000256" key="16">
    <source>
        <dbReference type="ARBA" id="ARBA00049428"/>
    </source>
</evidence>
<accession>A0A553N5E0</accession>